<dbReference type="RefSeq" id="WP_105352357.1">
    <property type="nucleotide sequence ID" value="NZ_PUIA01000026.1"/>
</dbReference>
<feature type="domain" description="DUF1254" evidence="3">
    <location>
        <begin position="67"/>
        <end position="198"/>
    </location>
</feature>
<dbReference type="InterPro" id="IPR010621">
    <property type="entry name" value="DUF1214"/>
</dbReference>
<feature type="signal peptide" evidence="1">
    <location>
        <begin position="1"/>
        <end position="23"/>
    </location>
</feature>
<keyword evidence="4" id="KW-0946">Virion</keyword>
<evidence type="ECO:0000256" key="1">
    <source>
        <dbReference type="SAM" id="SignalP"/>
    </source>
</evidence>
<dbReference type="InterPro" id="IPR037049">
    <property type="entry name" value="DUF1214_C_sf"/>
</dbReference>
<dbReference type="EMBL" id="PUIA01000026">
    <property type="protein sequence ID" value="PQO35835.1"/>
    <property type="molecule type" value="Genomic_DNA"/>
</dbReference>
<dbReference type="InterPro" id="IPR037050">
    <property type="entry name" value="DUF1254_sf"/>
</dbReference>
<comment type="caution">
    <text evidence="4">The sequence shown here is derived from an EMBL/GenBank/DDBJ whole genome shotgun (WGS) entry which is preliminary data.</text>
</comment>
<reference evidence="4 5" key="1">
    <citation type="submission" date="2018-02" db="EMBL/GenBank/DDBJ databases">
        <title>Comparative genomes isolates from brazilian mangrove.</title>
        <authorList>
            <person name="Araujo J.E."/>
            <person name="Taketani R.G."/>
            <person name="Silva M.C.P."/>
            <person name="Loureco M.V."/>
            <person name="Andreote F.D."/>
        </authorList>
    </citation>
    <scope>NUCLEOTIDE SEQUENCE [LARGE SCALE GENOMIC DNA]</scope>
    <source>
        <strain evidence="4 5">HEX-2 MGV</strain>
    </source>
</reference>
<dbReference type="Gene3D" id="2.60.120.600">
    <property type="entry name" value="Domain of unknown function DUF1214, C-terminal domain"/>
    <property type="match status" value="1"/>
</dbReference>
<dbReference type="InterPro" id="IPR010679">
    <property type="entry name" value="DUF1254"/>
</dbReference>
<gene>
    <name evidence="4" type="ORF">C5Y96_09305</name>
</gene>
<name>A0A2S8FUI8_9BACT</name>
<dbReference type="Pfam" id="PF06742">
    <property type="entry name" value="DUF1214"/>
    <property type="match status" value="1"/>
</dbReference>
<dbReference type="PANTHER" id="PTHR36509:SF2">
    <property type="entry name" value="BLL3101 PROTEIN"/>
    <property type="match status" value="1"/>
</dbReference>
<dbReference type="Proteomes" id="UP000240009">
    <property type="component" value="Unassembled WGS sequence"/>
</dbReference>
<protein>
    <submittedName>
        <fullName evidence="4">Cell envelope protein</fullName>
    </submittedName>
</protein>
<evidence type="ECO:0000259" key="3">
    <source>
        <dbReference type="Pfam" id="PF06863"/>
    </source>
</evidence>
<feature type="chain" id="PRO_5015708390" evidence="1">
    <location>
        <begin position="24"/>
        <end position="473"/>
    </location>
</feature>
<sequence>MKNLLAAAILLLAGLISPGLVSAEDPAPDDIATAETALVYGYPMVMNYAAVYELFIDTTSSQYKCGFNEVFNTAHVATPADTAVVTPNSDTPYSFFCADLRAEPIVFAVPEIEKERYFSVQLIDFYTYNYGYVGSRTTGNGGGKYMVAGPHWNGEKPPGVDKVFRCETDFSMAIIRTQLFNPTDIDNVKKIQRGYQILPLSTFLGEPAPESPPQINWPKIDKELATQDPYAYLAFLLRFCPTVGPAKVEEPLRAQFMNIGIEAGKPFPCCELTEGQKAALKLGGEKGLAAIKAKVANIGTEMNHWRVTAAFGDRAFFDEDWALRAEAAMAGLYGNDAEEATYPLTVEDVDGHPLDSSKQNYTLTFAAGELPPVNAFWSVTMYDGKTQLLIENPLNRYLINSPMLPELKKNADGSLTIYIQKDSPGKEKEANWLPAPDGPIYMVMRLYWPKTEAPSILPPGEGSWKPPGVVKAN</sequence>
<dbReference type="OrthoDB" id="40820at2"/>
<dbReference type="Gene3D" id="2.60.40.1610">
    <property type="entry name" value="Domain of unknown function DUF1254"/>
    <property type="match status" value="1"/>
</dbReference>
<feature type="domain" description="DUF1214" evidence="2">
    <location>
        <begin position="339"/>
        <end position="450"/>
    </location>
</feature>
<evidence type="ECO:0000313" key="5">
    <source>
        <dbReference type="Proteomes" id="UP000240009"/>
    </source>
</evidence>
<organism evidence="4 5">
    <name type="scientific">Blastopirellula marina</name>
    <dbReference type="NCBI Taxonomy" id="124"/>
    <lineage>
        <taxon>Bacteria</taxon>
        <taxon>Pseudomonadati</taxon>
        <taxon>Planctomycetota</taxon>
        <taxon>Planctomycetia</taxon>
        <taxon>Pirellulales</taxon>
        <taxon>Pirellulaceae</taxon>
        <taxon>Blastopirellula</taxon>
    </lineage>
</organism>
<evidence type="ECO:0000313" key="4">
    <source>
        <dbReference type="EMBL" id="PQO35835.1"/>
    </source>
</evidence>
<keyword evidence="4" id="KW-0261">Viral envelope protein</keyword>
<dbReference type="AlphaFoldDB" id="A0A2S8FUI8"/>
<dbReference type="Pfam" id="PF06863">
    <property type="entry name" value="DUF1254"/>
    <property type="match status" value="1"/>
</dbReference>
<dbReference type="PANTHER" id="PTHR36509">
    <property type="entry name" value="BLL3101 PROTEIN"/>
    <property type="match status" value="1"/>
</dbReference>
<evidence type="ECO:0000259" key="2">
    <source>
        <dbReference type="Pfam" id="PF06742"/>
    </source>
</evidence>
<accession>A0A2S8FUI8</accession>
<dbReference type="SUPFAM" id="SSF160935">
    <property type="entry name" value="VPA0735-like"/>
    <property type="match status" value="1"/>
</dbReference>
<proteinExistence type="predicted"/>
<keyword evidence="1" id="KW-0732">Signal</keyword>